<keyword evidence="1" id="KW-1185">Reference proteome</keyword>
<organism evidence="1 2">
    <name type="scientific">Ditylenchus dipsaci</name>
    <dbReference type="NCBI Taxonomy" id="166011"/>
    <lineage>
        <taxon>Eukaryota</taxon>
        <taxon>Metazoa</taxon>
        <taxon>Ecdysozoa</taxon>
        <taxon>Nematoda</taxon>
        <taxon>Chromadorea</taxon>
        <taxon>Rhabditida</taxon>
        <taxon>Tylenchina</taxon>
        <taxon>Tylenchomorpha</taxon>
        <taxon>Sphaerularioidea</taxon>
        <taxon>Anguinidae</taxon>
        <taxon>Anguininae</taxon>
        <taxon>Ditylenchus</taxon>
    </lineage>
</organism>
<reference evidence="2" key="1">
    <citation type="submission" date="2022-11" db="UniProtKB">
        <authorList>
            <consortium name="WormBaseParasite"/>
        </authorList>
    </citation>
    <scope>IDENTIFICATION</scope>
</reference>
<dbReference type="Proteomes" id="UP000887574">
    <property type="component" value="Unplaced"/>
</dbReference>
<name>A0A915EDI2_9BILA</name>
<dbReference type="AlphaFoldDB" id="A0A915EDI2"/>
<evidence type="ECO:0000313" key="1">
    <source>
        <dbReference type="Proteomes" id="UP000887574"/>
    </source>
</evidence>
<protein>
    <submittedName>
        <fullName evidence="2">Uncharacterized protein</fullName>
    </submittedName>
</protein>
<dbReference type="WBParaSite" id="jg520">
    <property type="protein sequence ID" value="jg520"/>
    <property type="gene ID" value="jg520"/>
</dbReference>
<proteinExistence type="predicted"/>
<accession>A0A915EDI2</accession>
<evidence type="ECO:0000313" key="2">
    <source>
        <dbReference type="WBParaSite" id="jg520"/>
    </source>
</evidence>
<sequence>MQLKSCCVPFAAKKTGNGSGVRIKMSDFRLQPYLKVGDLLNSRPYVCFSHFSKIDHIMGARNRIQSVKIGAQILPFEFPLVTIISKNRELIVELPDSNDESNLEILEEVSPVKRKYRRRESRERTQRTSTTFSEEEYEEIEANDKDGPQFFIIQREQLLLLF</sequence>